<dbReference type="AlphaFoldDB" id="A0A3N4I691"/>
<evidence type="ECO:0000313" key="2">
    <source>
        <dbReference type="Proteomes" id="UP000275078"/>
    </source>
</evidence>
<accession>A0A3N4I691</accession>
<proteinExistence type="predicted"/>
<sequence length="242" mass="26919">MDSCGSSGGANSLLTRYIYGSNSSSSSVEEAHTSSLKAYLDTRFFDESDQESCIPIDVLHLKLTRTQENPSKVESGVAHTSGSGFTLSATNHEFVSALSRKIDEFTVANRHLVTENTRLGKRCIKEKERVERLETENWKLLRDLELQRECFTDLVLEADRLCEDNLALASDFAALANDIKNEVTELSAVHTALCIALAESRLEVSRGNGFAQSKVVATDDAQPCCLRSRKMKKVRYNPSSWF</sequence>
<dbReference type="EMBL" id="ML119678">
    <property type="protein sequence ID" value="RPA81579.1"/>
    <property type="molecule type" value="Genomic_DNA"/>
</dbReference>
<protein>
    <submittedName>
        <fullName evidence="1">Uncharacterized protein</fullName>
    </submittedName>
</protein>
<reference evidence="1 2" key="1">
    <citation type="journal article" date="2018" name="Nat. Ecol. Evol.">
        <title>Pezizomycetes genomes reveal the molecular basis of ectomycorrhizal truffle lifestyle.</title>
        <authorList>
            <person name="Murat C."/>
            <person name="Payen T."/>
            <person name="Noel B."/>
            <person name="Kuo A."/>
            <person name="Morin E."/>
            <person name="Chen J."/>
            <person name="Kohler A."/>
            <person name="Krizsan K."/>
            <person name="Balestrini R."/>
            <person name="Da Silva C."/>
            <person name="Montanini B."/>
            <person name="Hainaut M."/>
            <person name="Levati E."/>
            <person name="Barry K.W."/>
            <person name="Belfiori B."/>
            <person name="Cichocki N."/>
            <person name="Clum A."/>
            <person name="Dockter R.B."/>
            <person name="Fauchery L."/>
            <person name="Guy J."/>
            <person name="Iotti M."/>
            <person name="Le Tacon F."/>
            <person name="Lindquist E.A."/>
            <person name="Lipzen A."/>
            <person name="Malagnac F."/>
            <person name="Mello A."/>
            <person name="Molinier V."/>
            <person name="Miyauchi S."/>
            <person name="Poulain J."/>
            <person name="Riccioni C."/>
            <person name="Rubini A."/>
            <person name="Sitrit Y."/>
            <person name="Splivallo R."/>
            <person name="Traeger S."/>
            <person name="Wang M."/>
            <person name="Zifcakova L."/>
            <person name="Wipf D."/>
            <person name="Zambonelli A."/>
            <person name="Paolocci F."/>
            <person name="Nowrousian M."/>
            <person name="Ottonello S."/>
            <person name="Baldrian P."/>
            <person name="Spatafora J.W."/>
            <person name="Henrissat B."/>
            <person name="Nagy L.G."/>
            <person name="Aury J.M."/>
            <person name="Wincker P."/>
            <person name="Grigoriev I.V."/>
            <person name="Bonfante P."/>
            <person name="Martin F.M."/>
        </authorList>
    </citation>
    <scope>NUCLEOTIDE SEQUENCE [LARGE SCALE GENOMIC DNA]</scope>
    <source>
        <strain evidence="1 2">RN42</strain>
    </source>
</reference>
<evidence type="ECO:0000313" key="1">
    <source>
        <dbReference type="EMBL" id="RPA81579.1"/>
    </source>
</evidence>
<gene>
    <name evidence="1" type="ORF">BJ508DRAFT_306411</name>
</gene>
<dbReference type="Proteomes" id="UP000275078">
    <property type="component" value="Unassembled WGS sequence"/>
</dbReference>
<organism evidence="1 2">
    <name type="scientific">Ascobolus immersus RN42</name>
    <dbReference type="NCBI Taxonomy" id="1160509"/>
    <lineage>
        <taxon>Eukaryota</taxon>
        <taxon>Fungi</taxon>
        <taxon>Dikarya</taxon>
        <taxon>Ascomycota</taxon>
        <taxon>Pezizomycotina</taxon>
        <taxon>Pezizomycetes</taxon>
        <taxon>Pezizales</taxon>
        <taxon>Ascobolaceae</taxon>
        <taxon>Ascobolus</taxon>
    </lineage>
</organism>
<name>A0A3N4I691_ASCIM</name>
<keyword evidence="2" id="KW-1185">Reference proteome</keyword>